<feature type="compositionally biased region" description="Low complexity" evidence="1">
    <location>
        <begin position="422"/>
        <end position="435"/>
    </location>
</feature>
<organism evidence="4 5">
    <name type="scientific">Astrephomene gubernaculifera</name>
    <dbReference type="NCBI Taxonomy" id="47775"/>
    <lineage>
        <taxon>Eukaryota</taxon>
        <taxon>Viridiplantae</taxon>
        <taxon>Chlorophyta</taxon>
        <taxon>core chlorophytes</taxon>
        <taxon>Chlorophyceae</taxon>
        <taxon>CS clade</taxon>
        <taxon>Chlamydomonadales</taxon>
        <taxon>Astrephomenaceae</taxon>
        <taxon>Astrephomene</taxon>
    </lineage>
</organism>
<feature type="region of interest" description="Disordered" evidence="1">
    <location>
        <begin position="252"/>
        <end position="308"/>
    </location>
</feature>
<keyword evidence="5" id="KW-1185">Reference proteome</keyword>
<gene>
    <name evidence="4" type="ORF">Agub_g9806</name>
</gene>
<dbReference type="Proteomes" id="UP001054857">
    <property type="component" value="Unassembled WGS sequence"/>
</dbReference>
<evidence type="ECO:0000259" key="3">
    <source>
        <dbReference type="PROSITE" id="PS50020"/>
    </source>
</evidence>
<dbReference type="FunFam" id="2.30.29.30:FF:000286">
    <property type="entry name" value="PH-protein kinase domain containing protein"/>
    <property type="match status" value="1"/>
</dbReference>
<dbReference type="InterPro" id="IPR011993">
    <property type="entry name" value="PH-like_dom_sf"/>
</dbReference>
<evidence type="ECO:0000313" key="5">
    <source>
        <dbReference type="Proteomes" id="UP001054857"/>
    </source>
</evidence>
<evidence type="ECO:0000313" key="4">
    <source>
        <dbReference type="EMBL" id="GFR47982.1"/>
    </source>
</evidence>
<feature type="compositionally biased region" description="Low complexity" evidence="1">
    <location>
        <begin position="258"/>
        <end position="274"/>
    </location>
</feature>
<name>A0AAD3DWI1_9CHLO</name>
<dbReference type="Gene3D" id="2.20.70.10">
    <property type="match status" value="1"/>
</dbReference>
<dbReference type="SMART" id="SM00456">
    <property type="entry name" value="WW"/>
    <property type="match status" value="1"/>
</dbReference>
<dbReference type="PROSITE" id="PS50003">
    <property type="entry name" value="PH_DOMAIN"/>
    <property type="match status" value="1"/>
</dbReference>
<evidence type="ECO:0000259" key="2">
    <source>
        <dbReference type="PROSITE" id="PS50003"/>
    </source>
</evidence>
<feature type="domain" description="WW" evidence="3">
    <location>
        <begin position="511"/>
        <end position="544"/>
    </location>
</feature>
<protein>
    <submittedName>
        <fullName evidence="4">Uncharacterized protein</fullName>
    </submittedName>
</protein>
<dbReference type="PROSITE" id="PS01159">
    <property type="entry name" value="WW_DOMAIN_1"/>
    <property type="match status" value="1"/>
</dbReference>
<dbReference type="Gene3D" id="2.30.29.30">
    <property type="entry name" value="Pleckstrin-homology domain (PH domain)/Phosphotyrosine-binding domain (PTB)"/>
    <property type="match status" value="1"/>
</dbReference>
<dbReference type="CDD" id="cd00201">
    <property type="entry name" value="WW"/>
    <property type="match status" value="1"/>
</dbReference>
<dbReference type="InterPro" id="IPR001849">
    <property type="entry name" value="PH_domain"/>
</dbReference>
<feature type="region of interest" description="Disordered" evidence="1">
    <location>
        <begin position="392"/>
        <end position="471"/>
    </location>
</feature>
<feature type="compositionally biased region" description="Low complexity" evidence="1">
    <location>
        <begin position="401"/>
        <end position="412"/>
    </location>
</feature>
<sequence>MASEFKGISEKFRMSLVNHDGHTDRVVVQIGLDGLKLLNASDNRTMRSYDLSDICRWQSRGGSLILYTRTSVDVEERQTTLTADDNTVRNALDTLTCCCMQLAELLQSRQTDTARETANNLHALVVGGGKKKTPLPSADEVEYWRSPEKAGWLQSQGEHIKNWRNRWFVLKQGYLFRFYNDKVSESVKPRGVVDLSKIQDVKVLPGRANTIQLKTSTGGAVCYIAGTETEVVEWVSAIEGAMQKIHRHVAGVEDEPAPSRAAKAKPQAAASNPAEWLRQLERNFESKGSGSSGQGAGGQTRGSSSSAARNLGSTLVSVVGYDDGALASSSSGGGMGGGGGGAYRDNSPYASLNRAYSGAYAPVQGAAGIAGAQPLASDLDLNYGGGGGGGNGNGGNGALTQQYGYGQQQQQQPPARQAYGMAAPQPQQPQQQAAPVNGGGMPYGQYGQPTYGAYPQQQPPQQQPQQQAPVVSLMDQVPQQQPAYPAYYQQPGVVQQPQPQPQQPMPQAAAPVVPGGWQVHYTAEGRPYYYNGGTGVTQWEPPAGFA</sequence>
<reference evidence="4 5" key="1">
    <citation type="journal article" date="2021" name="Sci. Rep.">
        <title>Genome sequencing of the multicellular alga Astrephomene provides insights into convergent evolution of germ-soma differentiation.</title>
        <authorList>
            <person name="Yamashita S."/>
            <person name="Yamamoto K."/>
            <person name="Matsuzaki R."/>
            <person name="Suzuki S."/>
            <person name="Yamaguchi H."/>
            <person name="Hirooka S."/>
            <person name="Minakuchi Y."/>
            <person name="Miyagishima S."/>
            <person name="Kawachi M."/>
            <person name="Toyoda A."/>
            <person name="Nozaki H."/>
        </authorList>
    </citation>
    <scope>NUCLEOTIDE SEQUENCE [LARGE SCALE GENOMIC DNA]</scope>
    <source>
        <strain evidence="4 5">NIES-4017</strain>
    </source>
</reference>
<evidence type="ECO:0000256" key="1">
    <source>
        <dbReference type="SAM" id="MobiDB-lite"/>
    </source>
</evidence>
<dbReference type="PROSITE" id="PS50020">
    <property type="entry name" value="WW_DOMAIN_2"/>
    <property type="match status" value="1"/>
</dbReference>
<dbReference type="AlphaFoldDB" id="A0AAD3DWI1"/>
<dbReference type="Pfam" id="PF00169">
    <property type="entry name" value="PH"/>
    <property type="match status" value="1"/>
</dbReference>
<dbReference type="InterPro" id="IPR051707">
    <property type="entry name" value="PI-Interact_SigTrans_Reg"/>
</dbReference>
<proteinExistence type="predicted"/>
<dbReference type="InterPro" id="IPR001202">
    <property type="entry name" value="WW_dom"/>
</dbReference>
<accession>A0AAD3DWI1</accession>
<comment type="caution">
    <text evidence="4">The sequence shown here is derived from an EMBL/GenBank/DDBJ whole genome shotgun (WGS) entry which is preliminary data.</text>
</comment>
<dbReference type="SUPFAM" id="SSF50729">
    <property type="entry name" value="PH domain-like"/>
    <property type="match status" value="1"/>
</dbReference>
<dbReference type="Pfam" id="PF00397">
    <property type="entry name" value="WW"/>
    <property type="match status" value="1"/>
</dbReference>
<dbReference type="PANTHER" id="PTHR14336">
    <property type="entry name" value="TANDEM PH DOMAIN CONTAINING PROTEIN"/>
    <property type="match status" value="1"/>
</dbReference>
<dbReference type="SMART" id="SM00233">
    <property type="entry name" value="PH"/>
    <property type="match status" value="1"/>
</dbReference>
<dbReference type="PANTHER" id="PTHR14336:SF8">
    <property type="entry name" value="PROTEIN OPY1"/>
    <property type="match status" value="1"/>
</dbReference>
<dbReference type="SUPFAM" id="SSF51045">
    <property type="entry name" value="WW domain"/>
    <property type="match status" value="1"/>
</dbReference>
<dbReference type="EMBL" id="BMAR01000021">
    <property type="protein sequence ID" value="GFR47982.1"/>
    <property type="molecule type" value="Genomic_DNA"/>
</dbReference>
<feature type="compositionally biased region" description="Low complexity" evidence="1">
    <location>
        <begin position="443"/>
        <end position="456"/>
    </location>
</feature>
<feature type="compositionally biased region" description="Gly residues" evidence="1">
    <location>
        <begin position="290"/>
        <end position="300"/>
    </location>
</feature>
<feature type="domain" description="PH" evidence="2">
    <location>
        <begin position="146"/>
        <end position="243"/>
    </location>
</feature>
<dbReference type="InterPro" id="IPR036020">
    <property type="entry name" value="WW_dom_sf"/>
</dbReference>